<gene>
    <name evidence="4" type="primary">maf1</name>
    <name evidence="4" type="ORF">g.10063</name>
</gene>
<comment type="similarity">
    <text evidence="1 2">Belongs to the MAF1 family.</text>
</comment>
<evidence type="ECO:0000256" key="2">
    <source>
        <dbReference type="PIRNR" id="PIRNR037240"/>
    </source>
</evidence>
<dbReference type="PIRSF" id="PIRSF037240">
    <property type="entry name" value="RNA_polIII_Trep_MAF1"/>
    <property type="match status" value="1"/>
</dbReference>
<feature type="region of interest" description="Disordered" evidence="3">
    <location>
        <begin position="46"/>
        <end position="65"/>
    </location>
</feature>
<keyword evidence="2" id="KW-0678">Repressor</keyword>
<dbReference type="AlphaFoldDB" id="A0A6G1SNK5"/>
<dbReference type="PANTHER" id="PTHR22504">
    <property type="entry name" value="REPRESSOR OF RNA POLYMERASE III TRANSCRIPTION MAF1"/>
    <property type="match status" value="1"/>
</dbReference>
<protein>
    <recommendedName>
        <fullName evidence="2">Repressor of RNA polymerase III transcription MAF1</fullName>
    </recommendedName>
</protein>
<keyword evidence="2" id="KW-0804">Transcription</keyword>
<proteinExistence type="inferred from homology"/>
<dbReference type="FunFam" id="3.40.1000.50:FF:000003">
    <property type="entry name" value="Repressor of RNA polymerase III transcription MAF1"/>
    <property type="match status" value="1"/>
</dbReference>
<comment type="subcellular location">
    <subcellularLocation>
        <location evidence="2">Nucleus</location>
    </subcellularLocation>
</comment>
<keyword evidence="2" id="KW-0805">Transcription regulation</keyword>
<dbReference type="GO" id="GO:0000994">
    <property type="term" value="F:RNA polymerase III core binding"/>
    <property type="evidence" value="ECO:0007669"/>
    <property type="project" value="TreeGrafter"/>
</dbReference>
<dbReference type="EMBL" id="GGYP01007335">
    <property type="protein sequence ID" value="MDE52106.1"/>
    <property type="molecule type" value="Transcribed_RNA"/>
</dbReference>
<dbReference type="PANTHER" id="PTHR22504:SF0">
    <property type="entry name" value="REPRESSOR OF RNA POLYMERASE III TRANSCRIPTION MAF1 HOMOLOG"/>
    <property type="match status" value="1"/>
</dbReference>
<name>A0A6G1SNK5_9ACAR</name>
<accession>A0A6G1SNK5</accession>
<dbReference type="Pfam" id="PF09174">
    <property type="entry name" value="Maf1"/>
    <property type="match status" value="1"/>
</dbReference>
<dbReference type="GO" id="GO:0016480">
    <property type="term" value="P:negative regulation of transcription by RNA polymerase III"/>
    <property type="evidence" value="ECO:0007669"/>
    <property type="project" value="UniProtKB-UniRule"/>
</dbReference>
<organism evidence="4">
    <name type="scientific">Aceria tosichella</name>
    <name type="common">wheat curl mite</name>
    <dbReference type="NCBI Taxonomy" id="561515"/>
    <lineage>
        <taxon>Eukaryota</taxon>
        <taxon>Metazoa</taxon>
        <taxon>Ecdysozoa</taxon>
        <taxon>Arthropoda</taxon>
        <taxon>Chelicerata</taxon>
        <taxon>Arachnida</taxon>
        <taxon>Acari</taxon>
        <taxon>Acariformes</taxon>
        <taxon>Trombidiformes</taxon>
        <taxon>Prostigmata</taxon>
        <taxon>Eupodina</taxon>
        <taxon>Eriophyoidea</taxon>
        <taxon>Eriophyidae</taxon>
        <taxon>Eriophyinae</taxon>
        <taxon>Aceriini</taxon>
        <taxon>Aceria</taxon>
    </lineage>
</organism>
<dbReference type="InterPro" id="IPR015257">
    <property type="entry name" value="Maf1"/>
</dbReference>
<reference evidence="4" key="1">
    <citation type="submission" date="2018-10" db="EMBL/GenBank/DDBJ databases">
        <title>Transcriptome assembly of Aceria tosichella (Wheat curl mite) Type 2.</title>
        <authorList>
            <person name="Scully E.D."/>
            <person name="Geib S.M."/>
            <person name="Palmer N.A."/>
            <person name="Gupta A.K."/>
            <person name="Sarath G."/>
            <person name="Tatineni S."/>
        </authorList>
    </citation>
    <scope>NUCLEOTIDE SEQUENCE</scope>
    <source>
        <strain evidence="4">LincolnNE</strain>
    </source>
</reference>
<keyword evidence="2" id="KW-0539">Nucleus</keyword>
<sequence>MKLLETSCSELLNSALNFETGRCRIIGRVEIYSCKLVTNEKRLYKQLNGDPESDPHKLEALSPPESCSYSCSPSKLYSRSLNSEDGDAKDAHLCDTISRKTLFYLIATLNASFGPDYDFSKAQAEEFSREPNHNWVMNAIDANFLSSPAHQSYSVLKSQLWQAIDTAINMAECEIYSYNPDLNSDPYSEDGCLWSFNYFFYNKKLKRVLFFTCRSTSNHAFDDLAADDTNDIYDMDDV</sequence>
<evidence type="ECO:0000256" key="1">
    <source>
        <dbReference type="ARBA" id="ARBA00006231"/>
    </source>
</evidence>
<dbReference type="GO" id="GO:0005634">
    <property type="term" value="C:nucleus"/>
    <property type="evidence" value="ECO:0007669"/>
    <property type="project" value="UniProtKB-SubCell"/>
</dbReference>
<dbReference type="Gene3D" id="3.40.1000.50">
    <property type="entry name" value="Repressor of RNA polymerase III transcription Maf1"/>
    <property type="match status" value="1"/>
</dbReference>
<evidence type="ECO:0000256" key="3">
    <source>
        <dbReference type="SAM" id="MobiDB-lite"/>
    </source>
</evidence>
<evidence type="ECO:0000313" key="4">
    <source>
        <dbReference type="EMBL" id="MDE52106.1"/>
    </source>
</evidence>
<comment type="function">
    <text evidence="2">Element of the TORC1 signaling pathway that acts as a mediator of diverse signals and that represses RNA polymerase III transcription. Inhibits the de novo assembly of TFIIIB onto DNA.</text>
</comment>
<dbReference type="InterPro" id="IPR038564">
    <property type="entry name" value="Maf1_sf"/>
</dbReference>